<accession>A0ACB9H379</accession>
<protein>
    <submittedName>
        <fullName evidence="1">Uncharacterized protein</fullName>
    </submittedName>
</protein>
<reference evidence="2" key="1">
    <citation type="journal article" date="2022" name="Mol. Ecol. Resour.">
        <title>The genomes of chicory, endive, great burdock and yacon provide insights into Asteraceae palaeo-polyploidization history and plant inulin production.</title>
        <authorList>
            <person name="Fan W."/>
            <person name="Wang S."/>
            <person name="Wang H."/>
            <person name="Wang A."/>
            <person name="Jiang F."/>
            <person name="Liu H."/>
            <person name="Zhao H."/>
            <person name="Xu D."/>
            <person name="Zhang Y."/>
        </authorList>
    </citation>
    <scope>NUCLEOTIDE SEQUENCE [LARGE SCALE GENOMIC DNA]</scope>
    <source>
        <strain evidence="2">cv. Punajuju</strain>
    </source>
</reference>
<name>A0ACB9H379_CICIN</name>
<dbReference type="EMBL" id="CM042009">
    <property type="protein sequence ID" value="KAI3790314.1"/>
    <property type="molecule type" value="Genomic_DNA"/>
</dbReference>
<evidence type="ECO:0000313" key="1">
    <source>
        <dbReference type="EMBL" id="KAI3790314.1"/>
    </source>
</evidence>
<reference evidence="1 2" key="2">
    <citation type="journal article" date="2022" name="Mol. Ecol. Resour.">
        <title>The genomes of chicory, endive, great burdock and yacon provide insights into Asteraceae paleo-polyploidization history and plant inulin production.</title>
        <authorList>
            <person name="Fan W."/>
            <person name="Wang S."/>
            <person name="Wang H."/>
            <person name="Wang A."/>
            <person name="Jiang F."/>
            <person name="Liu H."/>
            <person name="Zhao H."/>
            <person name="Xu D."/>
            <person name="Zhang Y."/>
        </authorList>
    </citation>
    <scope>NUCLEOTIDE SEQUENCE [LARGE SCALE GENOMIC DNA]</scope>
    <source>
        <strain evidence="2">cv. Punajuju</strain>
        <tissue evidence="1">Leaves</tissue>
    </source>
</reference>
<evidence type="ECO:0000313" key="2">
    <source>
        <dbReference type="Proteomes" id="UP001055811"/>
    </source>
</evidence>
<dbReference type="Proteomes" id="UP001055811">
    <property type="component" value="Linkage Group LG01"/>
</dbReference>
<sequence length="78" mass="8973">MPYPPYFLSTWPKNESFMDWKNDTRLAIEGQLAKARSKIRKAIVEKSFASSQKNGSFISAGTMYKNPFAFYQLSIQTI</sequence>
<keyword evidence="2" id="KW-1185">Reference proteome</keyword>
<organism evidence="1 2">
    <name type="scientific">Cichorium intybus</name>
    <name type="common">Chicory</name>
    <dbReference type="NCBI Taxonomy" id="13427"/>
    <lineage>
        <taxon>Eukaryota</taxon>
        <taxon>Viridiplantae</taxon>
        <taxon>Streptophyta</taxon>
        <taxon>Embryophyta</taxon>
        <taxon>Tracheophyta</taxon>
        <taxon>Spermatophyta</taxon>
        <taxon>Magnoliopsida</taxon>
        <taxon>eudicotyledons</taxon>
        <taxon>Gunneridae</taxon>
        <taxon>Pentapetalae</taxon>
        <taxon>asterids</taxon>
        <taxon>campanulids</taxon>
        <taxon>Asterales</taxon>
        <taxon>Asteraceae</taxon>
        <taxon>Cichorioideae</taxon>
        <taxon>Cichorieae</taxon>
        <taxon>Cichoriinae</taxon>
        <taxon>Cichorium</taxon>
    </lineage>
</organism>
<proteinExistence type="predicted"/>
<comment type="caution">
    <text evidence="1">The sequence shown here is derived from an EMBL/GenBank/DDBJ whole genome shotgun (WGS) entry which is preliminary data.</text>
</comment>
<gene>
    <name evidence="1" type="ORF">L2E82_03265</name>
</gene>